<dbReference type="Proteomes" id="UP000762676">
    <property type="component" value="Unassembled WGS sequence"/>
</dbReference>
<evidence type="ECO:0000313" key="2">
    <source>
        <dbReference type="Proteomes" id="UP000762676"/>
    </source>
</evidence>
<keyword evidence="2" id="KW-1185">Reference proteome</keyword>
<name>A0AAV4FPN1_9GAST</name>
<gene>
    <name evidence="1" type="ORF">ElyMa_000424600</name>
</gene>
<reference evidence="1 2" key="1">
    <citation type="journal article" date="2021" name="Elife">
        <title>Chloroplast acquisition without the gene transfer in kleptoplastic sea slugs, Plakobranchus ocellatus.</title>
        <authorList>
            <person name="Maeda T."/>
            <person name="Takahashi S."/>
            <person name="Yoshida T."/>
            <person name="Shimamura S."/>
            <person name="Takaki Y."/>
            <person name="Nagai Y."/>
            <person name="Toyoda A."/>
            <person name="Suzuki Y."/>
            <person name="Arimoto A."/>
            <person name="Ishii H."/>
            <person name="Satoh N."/>
            <person name="Nishiyama T."/>
            <person name="Hasebe M."/>
            <person name="Maruyama T."/>
            <person name="Minagawa J."/>
            <person name="Obokata J."/>
            <person name="Shigenobu S."/>
        </authorList>
    </citation>
    <scope>NUCLEOTIDE SEQUENCE [LARGE SCALE GENOMIC DNA]</scope>
</reference>
<protein>
    <submittedName>
        <fullName evidence="1">Uncharacterized protein</fullName>
    </submittedName>
</protein>
<organism evidence="1 2">
    <name type="scientific">Elysia marginata</name>
    <dbReference type="NCBI Taxonomy" id="1093978"/>
    <lineage>
        <taxon>Eukaryota</taxon>
        <taxon>Metazoa</taxon>
        <taxon>Spiralia</taxon>
        <taxon>Lophotrochozoa</taxon>
        <taxon>Mollusca</taxon>
        <taxon>Gastropoda</taxon>
        <taxon>Heterobranchia</taxon>
        <taxon>Euthyneura</taxon>
        <taxon>Panpulmonata</taxon>
        <taxon>Sacoglossa</taxon>
        <taxon>Placobranchoidea</taxon>
        <taxon>Plakobranchidae</taxon>
        <taxon>Elysia</taxon>
    </lineage>
</organism>
<evidence type="ECO:0000313" key="1">
    <source>
        <dbReference type="EMBL" id="GFR74210.1"/>
    </source>
</evidence>
<proteinExistence type="predicted"/>
<accession>A0AAV4FPN1</accession>
<comment type="caution">
    <text evidence="1">The sequence shown here is derived from an EMBL/GenBank/DDBJ whole genome shotgun (WGS) entry which is preliminary data.</text>
</comment>
<dbReference type="EMBL" id="BMAT01000836">
    <property type="protein sequence ID" value="GFR74210.1"/>
    <property type="molecule type" value="Genomic_DNA"/>
</dbReference>
<dbReference type="AlphaFoldDB" id="A0AAV4FPN1"/>
<sequence length="108" mass="11992">MLVGVVSMLDSRSGGRGFDSRPYHVAVALEKQFTLTFPSPPTCKIKIKNGGIILALARWRDRRMEGNDNPFLMPAGQSQDKAKMGRLPSYRLQLQVLVCWGISGATVW</sequence>